<evidence type="ECO:0000256" key="4">
    <source>
        <dbReference type="ARBA" id="ARBA00022597"/>
    </source>
</evidence>
<dbReference type="EMBL" id="LXEW01000024">
    <property type="protein sequence ID" value="OAT52227.1"/>
    <property type="molecule type" value="Genomic_DNA"/>
</dbReference>
<gene>
    <name evidence="9" type="ORF">M998_1641</name>
</gene>
<dbReference type="InterPro" id="IPR004701">
    <property type="entry name" value="PTS_EIIA_man-typ"/>
</dbReference>
<keyword evidence="3" id="KW-0963">Cytoplasm</keyword>
<evidence type="ECO:0000256" key="3">
    <source>
        <dbReference type="ARBA" id="ARBA00022490"/>
    </source>
</evidence>
<keyword evidence="5 9" id="KW-0808">Transferase</keyword>
<evidence type="ECO:0000313" key="9">
    <source>
        <dbReference type="EMBL" id="OAT52227.1"/>
    </source>
</evidence>
<protein>
    <submittedName>
        <fullName evidence="9">PTS system mannose-specific IIA component</fullName>
        <ecNumber evidence="9">2.7.1.191</ecNumber>
    </submittedName>
</protein>
<keyword evidence="2" id="KW-0813">Transport</keyword>
<dbReference type="GO" id="GO:0016301">
    <property type="term" value="F:kinase activity"/>
    <property type="evidence" value="ECO:0007669"/>
    <property type="project" value="UniProtKB-KW"/>
</dbReference>
<keyword evidence="4" id="KW-0762">Sugar transport</keyword>
<keyword evidence="10" id="KW-1185">Reference proteome</keyword>
<dbReference type="PATRIC" id="fig|1354272.4.peg.1669"/>
<dbReference type="CDD" id="cd00006">
    <property type="entry name" value="PTS_IIA_man"/>
    <property type="match status" value="1"/>
</dbReference>
<dbReference type="Pfam" id="PF03610">
    <property type="entry name" value="EIIA-man"/>
    <property type="match status" value="1"/>
</dbReference>
<comment type="subcellular location">
    <subcellularLocation>
        <location evidence="1">Cytoplasm</location>
    </subcellularLocation>
</comment>
<feature type="domain" description="PTS EIIA type-4" evidence="8">
    <location>
        <begin position="4"/>
        <end position="126"/>
    </location>
</feature>
<dbReference type="GO" id="GO:0016020">
    <property type="term" value="C:membrane"/>
    <property type="evidence" value="ECO:0007669"/>
    <property type="project" value="InterPro"/>
</dbReference>
<dbReference type="InterPro" id="IPR033887">
    <property type="entry name" value="PTS_IIA_man"/>
</dbReference>
<dbReference type="InterPro" id="IPR051471">
    <property type="entry name" value="Bacterial_PTS_sugar_comp"/>
</dbReference>
<comment type="caution">
    <text evidence="9">The sequence shown here is derived from an EMBL/GenBank/DDBJ whole genome shotgun (WGS) entry which is preliminary data.</text>
</comment>
<keyword evidence="7" id="KW-0418">Kinase</keyword>
<dbReference type="PANTHER" id="PTHR33799">
    <property type="entry name" value="PTS PERMEASE-RELATED-RELATED"/>
    <property type="match status" value="1"/>
</dbReference>
<evidence type="ECO:0000256" key="1">
    <source>
        <dbReference type="ARBA" id="ARBA00004496"/>
    </source>
</evidence>
<dbReference type="OrthoDB" id="3183705at2"/>
<proteinExistence type="predicted"/>
<dbReference type="RefSeq" id="WP_068908371.1">
    <property type="nucleotide sequence ID" value="NZ_LXEW01000024.1"/>
</dbReference>
<dbReference type="GO" id="GO:0009401">
    <property type="term" value="P:phosphoenolpyruvate-dependent sugar phosphotransferase system"/>
    <property type="evidence" value="ECO:0007669"/>
    <property type="project" value="UniProtKB-KW"/>
</dbReference>
<evidence type="ECO:0000256" key="5">
    <source>
        <dbReference type="ARBA" id="ARBA00022679"/>
    </source>
</evidence>
<name>A0A1B7JWC9_9GAMM</name>
<organism evidence="9 10">
    <name type="scientific">Providencia heimbachae ATCC 35613</name>
    <dbReference type="NCBI Taxonomy" id="1354272"/>
    <lineage>
        <taxon>Bacteria</taxon>
        <taxon>Pseudomonadati</taxon>
        <taxon>Pseudomonadota</taxon>
        <taxon>Gammaproteobacteria</taxon>
        <taxon>Enterobacterales</taxon>
        <taxon>Morganellaceae</taxon>
        <taxon>Providencia</taxon>
    </lineage>
</organism>
<evidence type="ECO:0000256" key="7">
    <source>
        <dbReference type="ARBA" id="ARBA00022777"/>
    </source>
</evidence>
<accession>A0A1B7JWC9</accession>
<dbReference type="EC" id="2.7.1.191" evidence="9"/>
<evidence type="ECO:0000256" key="6">
    <source>
        <dbReference type="ARBA" id="ARBA00022683"/>
    </source>
</evidence>
<dbReference type="PROSITE" id="PS51096">
    <property type="entry name" value="PTS_EIIA_TYPE_4"/>
    <property type="match status" value="1"/>
</dbReference>
<dbReference type="AlphaFoldDB" id="A0A1B7JWC9"/>
<dbReference type="GO" id="GO:0005737">
    <property type="term" value="C:cytoplasm"/>
    <property type="evidence" value="ECO:0007669"/>
    <property type="project" value="UniProtKB-SubCell"/>
</dbReference>
<dbReference type="Proteomes" id="UP000078224">
    <property type="component" value="Unassembled WGS sequence"/>
</dbReference>
<evidence type="ECO:0000256" key="2">
    <source>
        <dbReference type="ARBA" id="ARBA00022448"/>
    </source>
</evidence>
<sequence>MSSEIPIILASHGQFAQGLLDCAEMLIGEQEDITVISIDRESNINDVREHLINTYQKMNKGQGVLILVDLLGGSPCNLASELVLTQHDGALYCGINVPTLLEILSNRDLPLDKLHSVIIDVFPDSCFNVGEKLKPVQQHDSEL</sequence>
<evidence type="ECO:0000313" key="10">
    <source>
        <dbReference type="Proteomes" id="UP000078224"/>
    </source>
</evidence>
<dbReference type="Gene3D" id="3.40.50.510">
    <property type="entry name" value="Phosphotransferase system, mannose-type IIA component"/>
    <property type="match status" value="1"/>
</dbReference>
<dbReference type="SUPFAM" id="SSF53062">
    <property type="entry name" value="PTS system fructose IIA component-like"/>
    <property type="match status" value="1"/>
</dbReference>
<reference evidence="9 10" key="1">
    <citation type="submission" date="2016-04" db="EMBL/GenBank/DDBJ databases">
        <title>ATOL: Assembling a taxonomically balanced genome-scale reconstruction of the evolutionary history of the Enterobacteriaceae.</title>
        <authorList>
            <person name="Plunkett G.III."/>
            <person name="Neeno-Eckwall E.C."/>
            <person name="Glasner J.D."/>
            <person name="Perna N.T."/>
        </authorList>
    </citation>
    <scope>NUCLEOTIDE SEQUENCE [LARGE SCALE GENOMIC DNA]</scope>
    <source>
        <strain evidence="9 10">ATCC 35613</strain>
    </source>
</reference>
<dbReference type="PANTHER" id="PTHR33799:SF1">
    <property type="entry name" value="PTS SYSTEM MANNOSE-SPECIFIC EIIAB COMPONENT-RELATED"/>
    <property type="match status" value="1"/>
</dbReference>
<keyword evidence="6" id="KW-0598">Phosphotransferase system</keyword>
<dbReference type="InterPro" id="IPR036662">
    <property type="entry name" value="PTS_EIIA_man-typ_sf"/>
</dbReference>
<evidence type="ECO:0000259" key="8">
    <source>
        <dbReference type="PROSITE" id="PS51096"/>
    </source>
</evidence>